<evidence type="ECO:0000313" key="5">
    <source>
        <dbReference type="Proteomes" id="UP000235672"/>
    </source>
</evidence>
<evidence type="ECO:0000313" key="4">
    <source>
        <dbReference type="EMBL" id="PMD19476.1"/>
    </source>
</evidence>
<dbReference type="SUPFAM" id="SSF48403">
    <property type="entry name" value="Ankyrin repeat"/>
    <property type="match status" value="1"/>
</dbReference>
<dbReference type="PROSITE" id="PS50297">
    <property type="entry name" value="ANK_REP_REGION"/>
    <property type="match status" value="2"/>
</dbReference>
<sequence length="598" mass="66135">MEVINAGSSILSFIQITNRTGSAIAQIVQIFHDAPKEFEQIARQLSLLHSELHFINKLQGEAGEEDLALLPDEANDLRRALEQAQTLISSVEKTCKKYKPQGQPGVPIRLRWVLQDQAKMKNTVSQLQQIQSSLHTILLLINIRITALSRNALAKASSLARTTNATLLQDVAAIRTTLDHVIKQGETPENIVLHGLVTRDPHDGNQFWKSMVFIEQSWLCFLGIEAVLSTYGNDYQTTYNFSGRYRLQLLGLRLICLDLRLRRFPIAGLGISFVSGGFSVKNVVPEDSKIMVACKTGDIVSVKELFHTRQASPNDVTRGNSSPLQYAIENGSTELVQVILTSGADVNVPFGRFMTSPLEWAFASRKIKIARLFIAEGARVDHISAKGWTPAFNLFGYQRIHHTNGSCLEYLELLSSAAFSEFDIQDIDGWSAMHTAAAFGTGEDIAALVKRGSSVSLLTCLNWMPIRCAVRFGNVDTFLELVKHLPPSFIEEKDVRGWTLLHEAASVGSLSMLQILLEHGADPHAKSIATSYVVPRGLENRRLTPADVARNKGGDAYKIYIEALKTAGFEITVSEKFGEDDEGDVFWPAESIGKEGEE</sequence>
<keyword evidence="2 3" id="KW-0040">ANK repeat</keyword>
<feature type="repeat" description="ANK" evidence="3">
    <location>
        <begin position="319"/>
        <end position="348"/>
    </location>
</feature>
<dbReference type="PANTHER" id="PTHR24171">
    <property type="entry name" value="ANKYRIN REPEAT DOMAIN-CONTAINING PROTEIN 39-RELATED"/>
    <property type="match status" value="1"/>
</dbReference>
<dbReference type="OrthoDB" id="539213at2759"/>
<dbReference type="PROSITE" id="PS50088">
    <property type="entry name" value="ANK_REPEAT"/>
    <property type="match status" value="2"/>
</dbReference>
<name>A0A2J6PZX8_9HELO</name>
<organism evidence="4 5">
    <name type="scientific">Hyaloscypha hepaticicola</name>
    <dbReference type="NCBI Taxonomy" id="2082293"/>
    <lineage>
        <taxon>Eukaryota</taxon>
        <taxon>Fungi</taxon>
        <taxon>Dikarya</taxon>
        <taxon>Ascomycota</taxon>
        <taxon>Pezizomycotina</taxon>
        <taxon>Leotiomycetes</taxon>
        <taxon>Helotiales</taxon>
        <taxon>Hyaloscyphaceae</taxon>
        <taxon>Hyaloscypha</taxon>
    </lineage>
</organism>
<dbReference type="AlphaFoldDB" id="A0A2J6PZX8"/>
<keyword evidence="1" id="KW-0677">Repeat</keyword>
<dbReference type="EMBL" id="KZ613489">
    <property type="protein sequence ID" value="PMD19476.1"/>
    <property type="molecule type" value="Genomic_DNA"/>
</dbReference>
<dbReference type="InterPro" id="IPR036770">
    <property type="entry name" value="Ankyrin_rpt-contain_sf"/>
</dbReference>
<feature type="repeat" description="ANK" evidence="3">
    <location>
        <begin position="496"/>
        <end position="528"/>
    </location>
</feature>
<accession>A0A2J6PZX8</accession>
<dbReference type="PANTHER" id="PTHR24171:SF8">
    <property type="entry name" value="BRCA1-ASSOCIATED RING DOMAIN PROTEIN 1"/>
    <property type="match status" value="1"/>
</dbReference>
<proteinExistence type="predicted"/>
<evidence type="ECO:0000256" key="3">
    <source>
        <dbReference type="PROSITE-ProRule" id="PRU00023"/>
    </source>
</evidence>
<evidence type="ECO:0000256" key="1">
    <source>
        <dbReference type="ARBA" id="ARBA00022737"/>
    </source>
</evidence>
<dbReference type="STRING" id="1745343.A0A2J6PZX8"/>
<dbReference type="SMART" id="SM00248">
    <property type="entry name" value="ANK"/>
    <property type="match status" value="5"/>
</dbReference>
<protein>
    <submittedName>
        <fullName evidence="4">Ankyrin</fullName>
    </submittedName>
</protein>
<evidence type="ECO:0000256" key="2">
    <source>
        <dbReference type="ARBA" id="ARBA00023043"/>
    </source>
</evidence>
<dbReference type="Pfam" id="PF12796">
    <property type="entry name" value="Ank_2"/>
    <property type="match status" value="2"/>
</dbReference>
<dbReference type="GO" id="GO:0004842">
    <property type="term" value="F:ubiquitin-protein transferase activity"/>
    <property type="evidence" value="ECO:0007669"/>
    <property type="project" value="TreeGrafter"/>
</dbReference>
<dbReference type="InterPro" id="IPR002110">
    <property type="entry name" value="Ankyrin_rpt"/>
</dbReference>
<dbReference type="GO" id="GO:0085020">
    <property type="term" value="P:protein K6-linked ubiquitination"/>
    <property type="evidence" value="ECO:0007669"/>
    <property type="project" value="TreeGrafter"/>
</dbReference>
<dbReference type="Gene3D" id="1.25.40.20">
    <property type="entry name" value="Ankyrin repeat-containing domain"/>
    <property type="match status" value="1"/>
</dbReference>
<dbReference type="Proteomes" id="UP000235672">
    <property type="component" value="Unassembled WGS sequence"/>
</dbReference>
<reference evidence="4 5" key="1">
    <citation type="submission" date="2016-05" db="EMBL/GenBank/DDBJ databases">
        <title>A degradative enzymes factory behind the ericoid mycorrhizal symbiosis.</title>
        <authorList>
            <consortium name="DOE Joint Genome Institute"/>
            <person name="Martino E."/>
            <person name="Morin E."/>
            <person name="Grelet G."/>
            <person name="Kuo A."/>
            <person name="Kohler A."/>
            <person name="Daghino S."/>
            <person name="Barry K."/>
            <person name="Choi C."/>
            <person name="Cichocki N."/>
            <person name="Clum A."/>
            <person name="Copeland A."/>
            <person name="Hainaut M."/>
            <person name="Haridas S."/>
            <person name="Labutti K."/>
            <person name="Lindquist E."/>
            <person name="Lipzen A."/>
            <person name="Khouja H.-R."/>
            <person name="Murat C."/>
            <person name="Ohm R."/>
            <person name="Olson A."/>
            <person name="Spatafora J."/>
            <person name="Veneault-Fourrey C."/>
            <person name="Henrissat B."/>
            <person name="Grigoriev I."/>
            <person name="Martin F."/>
            <person name="Perotto S."/>
        </authorList>
    </citation>
    <scope>NUCLEOTIDE SEQUENCE [LARGE SCALE GENOMIC DNA]</scope>
    <source>
        <strain evidence="4 5">UAMH 7357</strain>
    </source>
</reference>
<gene>
    <name evidence="4" type="ORF">NA56DRAFT_628871</name>
</gene>
<keyword evidence="5" id="KW-1185">Reference proteome</keyword>